<proteinExistence type="predicted"/>
<dbReference type="Proteomes" id="UP000184267">
    <property type="component" value="Unassembled WGS sequence"/>
</dbReference>
<sequence>MYTPTAFLDSDNTFGESNAAQELSNTAADSFEYSPLFAIATGNEFESGIPLLFGENERSLAEGTYTASVPSRTGPTLVKFSVPCVIM</sequence>
<dbReference type="AlphaFoldDB" id="A0A1M2V7Y3"/>
<keyword evidence="2" id="KW-1185">Reference proteome</keyword>
<name>A0A1M2V7Y3_TRAPU</name>
<comment type="caution">
    <text evidence="1">The sequence shown here is derived from an EMBL/GenBank/DDBJ whole genome shotgun (WGS) entry which is preliminary data.</text>
</comment>
<dbReference type="EMBL" id="MNAD01001602">
    <property type="protein sequence ID" value="OJT03626.1"/>
    <property type="molecule type" value="Genomic_DNA"/>
</dbReference>
<protein>
    <submittedName>
        <fullName evidence="1">Uncharacterized protein</fullName>
    </submittedName>
</protein>
<evidence type="ECO:0000313" key="2">
    <source>
        <dbReference type="Proteomes" id="UP000184267"/>
    </source>
</evidence>
<evidence type="ECO:0000313" key="1">
    <source>
        <dbReference type="EMBL" id="OJT03626.1"/>
    </source>
</evidence>
<reference evidence="1 2" key="1">
    <citation type="submission" date="2016-10" db="EMBL/GenBank/DDBJ databases">
        <title>Genome sequence of the basidiomycete white-rot fungus Trametes pubescens.</title>
        <authorList>
            <person name="Makela M.R."/>
            <person name="Granchi Z."/>
            <person name="Peng M."/>
            <person name="De Vries R.P."/>
            <person name="Grigoriev I."/>
            <person name="Riley R."/>
            <person name="Hilden K."/>
        </authorList>
    </citation>
    <scope>NUCLEOTIDE SEQUENCE [LARGE SCALE GENOMIC DNA]</scope>
    <source>
        <strain evidence="1 2">FBCC735</strain>
    </source>
</reference>
<organism evidence="1 2">
    <name type="scientific">Trametes pubescens</name>
    <name type="common">White-rot fungus</name>
    <dbReference type="NCBI Taxonomy" id="154538"/>
    <lineage>
        <taxon>Eukaryota</taxon>
        <taxon>Fungi</taxon>
        <taxon>Dikarya</taxon>
        <taxon>Basidiomycota</taxon>
        <taxon>Agaricomycotina</taxon>
        <taxon>Agaricomycetes</taxon>
        <taxon>Polyporales</taxon>
        <taxon>Polyporaceae</taxon>
        <taxon>Trametes</taxon>
    </lineage>
</organism>
<accession>A0A1M2V7Y3</accession>
<gene>
    <name evidence="1" type="ORF">TRAPUB_5654</name>
</gene>